<dbReference type="AlphaFoldDB" id="A0AAD9JTD6"/>
<accession>A0AAD9JTD6</accession>
<name>A0AAD9JTD6_RIDPI</name>
<organism evidence="2 3">
    <name type="scientific">Ridgeia piscesae</name>
    <name type="common">Tubeworm</name>
    <dbReference type="NCBI Taxonomy" id="27915"/>
    <lineage>
        <taxon>Eukaryota</taxon>
        <taxon>Metazoa</taxon>
        <taxon>Spiralia</taxon>
        <taxon>Lophotrochozoa</taxon>
        <taxon>Annelida</taxon>
        <taxon>Polychaeta</taxon>
        <taxon>Sedentaria</taxon>
        <taxon>Canalipalpata</taxon>
        <taxon>Sabellida</taxon>
        <taxon>Siboglinidae</taxon>
        <taxon>Ridgeia</taxon>
    </lineage>
</organism>
<comment type="caution">
    <text evidence="2">The sequence shown here is derived from an EMBL/GenBank/DDBJ whole genome shotgun (WGS) entry which is preliminary data.</text>
</comment>
<evidence type="ECO:0000313" key="3">
    <source>
        <dbReference type="Proteomes" id="UP001209878"/>
    </source>
</evidence>
<evidence type="ECO:0000256" key="1">
    <source>
        <dbReference type="SAM" id="SignalP"/>
    </source>
</evidence>
<dbReference type="EMBL" id="JAODUO010001749">
    <property type="protein sequence ID" value="KAK2159049.1"/>
    <property type="molecule type" value="Genomic_DNA"/>
</dbReference>
<sequence>MILRILAALQCSIAKCGTLSGPVKAQCLDRECQRAVHQRLAQTGGARTKRWQYSDPVEVCITAKCPGQTGAVFYQCVYRECIMKGLRSGER</sequence>
<proteinExistence type="predicted"/>
<gene>
    <name evidence="2" type="ORF">NP493_1751g00006</name>
</gene>
<evidence type="ECO:0000313" key="2">
    <source>
        <dbReference type="EMBL" id="KAK2159049.1"/>
    </source>
</evidence>
<keyword evidence="3" id="KW-1185">Reference proteome</keyword>
<evidence type="ECO:0008006" key="4">
    <source>
        <dbReference type="Google" id="ProtNLM"/>
    </source>
</evidence>
<feature type="signal peptide" evidence="1">
    <location>
        <begin position="1"/>
        <end position="25"/>
    </location>
</feature>
<keyword evidence="1" id="KW-0732">Signal</keyword>
<dbReference type="Proteomes" id="UP001209878">
    <property type="component" value="Unassembled WGS sequence"/>
</dbReference>
<protein>
    <recommendedName>
        <fullName evidence="4">Secreted protein</fullName>
    </recommendedName>
</protein>
<reference evidence="2" key="1">
    <citation type="journal article" date="2023" name="Mol. Biol. Evol.">
        <title>Third-Generation Sequencing Reveals the Adaptive Role of the Epigenome in Three Deep-Sea Polychaetes.</title>
        <authorList>
            <person name="Perez M."/>
            <person name="Aroh O."/>
            <person name="Sun Y."/>
            <person name="Lan Y."/>
            <person name="Juniper S.K."/>
            <person name="Young C.R."/>
            <person name="Angers B."/>
            <person name="Qian P.Y."/>
        </authorList>
    </citation>
    <scope>NUCLEOTIDE SEQUENCE</scope>
    <source>
        <strain evidence="2">R07B-5</strain>
    </source>
</reference>
<feature type="chain" id="PRO_5041979073" description="Secreted protein" evidence="1">
    <location>
        <begin position="26"/>
        <end position="91"/>
    </location>
</feature>